<keyword evidence="3 9" id="KW-0808">Transferase</keyword>
<dbReference type="PROSITE" id="PS00469">
    <property type="entry name" value="NDPK"/>
    <property type="match status" value="1"/>
</dbReference>
<feature type="binding site" evidence="7">
    <location>
        <position position="13"/>
    </location>
    <ligand>
        <name>ATP</name>
        <dbReference type="ChEBI" id="CHEBI:30616"/>
    </ligand>
</feature>
<evidence type="ECO:0000256" key="9">
    <source>
        <dbReference type="RuleBase" id="RU004013"/>
    </source>
</evidence>
<comment type="similarity">
    <text evidence="2 7 8">Belongs to the NDK family.</text>
</comment>
<dbReference type="GO" id="GO:0006241">
    <property type="term" value="P:CTP biosynthetic process"/>
    <property type="evidence" value="ECO:0007669"/>
    <property type="project" value="InterPro"/>
</dbReference>
<accession>A0A7S3J6J9</accession>
<keyword evidence="6 9" id="KW-0067">ATP-binding</keyword>
<name>A0A7S3J6J9_9SPIT</name>
<evidence type="ECO:0000259" key="10">
    <source>
        <dbReference type="SMART" id="SM00562"/>
    </source>
</evidence>
<dbReference type="InterPro" id="IPR001564">
    <property type="entry name" value="Nucleoside_diP_kinase"/>
</dbReference>
<evidence type="ECO:0000256" key="4">
    <source>
        <dbReference type="ARBA" id="ARBA00022741"/>
    </source>
</evidence>
<evidence type="ECO:0000256" key="3">
    <source>
        <dbReference type="ARBA" id="ARBA00022679"/>
    </source>
</evidence>
<feature type="binding site" evidence="7">
    <location>
        <position position="95"/>
    </location>
    <ligand>
        <name>ATP</name>
        <dbReference type="ChEBI" id="CHEBI:30616"/>
    </ligand>
</feature>
<comment type="cofactor">
    <cofactor evidence="1">
        <name>Mg(2+)</name>
        <dbReference type="ChEBI" id="CHEBI:18420"/>
    </cofactor>
</comment>
<feature type="binding site" evidence="7">
    <location>
        <position position="116"/>
    </location>
    <ligand>
        <name>ATP</name>
        <dbReference type="ChEBI" id="CHEBI:30616"/>
    </ligand>
</feature>
<dbReference type="InterPro" id="IPR023005">
    <property type="entry name" value="Nucleoside_diP_kinase_AS"/>
</dbReference>
<gene>
    <name evidence="11" type="ORF">EHAR0213_LOCUS4789</name>
</gene>
<dbReference type="GO" id="GO:0005524">
    <property type="term" value="F:ATP binding"/>
    <property type="evidence" value="ECO:0007669"/>
    <property type="project" value="UniProtKB-KW"/>
</dbReference>
<evidence type="ECO:0000256" key="5">
    <source>
        <dbReference type="ARBA" id="ARBA00022777"/>
    </source>
</evidence>
<dbReference type="SMART" id="SM00562">
    <property type="entry name" value="NDK"/>
    <property type="match status" value="1"/>
</dbReference>
<feature type="binding site" evidence="7">
    <location>
        <position position="106"/>
    </location>
    <ligand>
        <name>ATP</name>
        <dbReference type="ChEBI" id="CHEBI:30616"/>
    </ligand>
</feature>
<dbReference type="CDD" id="cd04413">
    <property type="entry name" value="NDPk_I"/>
    <property type="match status" value="1"/>
</dbReference>
<evidence type="ECO:0000256" key="8">
    <source>
        <dbReference type="RuleBase" id="RU004011"/>
    </source>
</evidence>
<evidence type="ECO:0000256" key="7">
    <source>
        <dbReference type="PROSITE-ProRule" id="PRU00706"/>
    </source>
</evidence>
<dbReference type="GO" id="GO:0006228">
    <property type="term" value="P:UTP biosynthetic process"/>
    <property type="evidence" value="ECO:0007669"/>
    <property type="project" value="InterPro"/>
</dbReference>
<evidence type="ECO:0000256" key="6">
    <source>
        <dbReference type="ARBA" id="ARBA00022840"/>
    </source>
</evidence>
<dbReference type="Pfam" id="PF00334">
    <property type="entry name" value="NDK"/>
    <property type="match status" value="1"/>
</dbReference>
<dbReference type="Gene3D" id="3.30.70.141">
    <property type="entry name" value="Nucleoside diphosphate kinase-like domain"/>
    <property type="match status" value="1"/>
</dbReference>
<feature type="active site" description="Pros-phosphohistidine intermediate" evidence="7">
    <location>
        <position position="119"/>
    </location>
</feature>
<dbReference type="NCBIfam" id="NF001908">
    <property type="entry name" value="PRK00668.1"/>
    <property type="match status" value="1"/>
</dbReference>
<dbReference type="PANTHER" id="PTHR11349">
    <property type="entry name" value="NUCLEOSIDE DIPHOSPHATE KINASE"/>
    <property type="match status" value="1"/>
</dbReference>
<dbReference type="PRINTS" id="PR01243">
    <property type="entry name" value="NUCDPKINASE"/>
</dbReference>
<organism evidence="11">
    <name type="scientific">Euplotes harpa</name>
    <dbReference type="NCBI Taxonomy" id="151035"/>
    <lineage>
        <taxon>Eukaryota</taxon>
        <taxon>Sar</taxon>
        <taxon>Alveolata</taxon>
        <taxon>Ciliophora</taxon>
        <taxon>Intramacronucleata</taxon>
        <taxon>Spirotrichea</taxon>
        <taxon>Hypotrichia</taxon>
        <taxon>Euplotida</taxon>
        <taxon>Euplotidae</taxon>
        <taxon>Euplotes</taxon>
    </lineage>
</organism>
<dbReference type="PROSITE" id="PS51374">
    <property type="entry name" value="NDPK_LIKE"/>
    <property type="match status" value="1"/>
</dbReference>
<evidence type="ECO:0000256" key="2">
    <source>
        <dbReference type="ARBA" id="ARBA00008142"/>
    </source>
</evidence>
<dbReference type="InterPro" id="IPR036850">
    <property type="entry name" value="NDK-like_dom_sf"/>
</dbReference>
<feature type="binding site" evidence="7">
    <location>
        <position position="61"/>
    </location>
    <ligand>
        <name>ATP</name>
        <dbReference type="ChEBI" id="CHEBI:30616"/>
    </ligand>
</feature>
<sequence>METARQRTFIMVKPDGVQRGLVGEVIKRFETKGYKLVAMKFVHASKEHVEAHYEEHRGKKFFDPLVEYITSGPVVPMVWEGGDIIEASRGIIGATNPSKAAPGTIRGDFAIEVGRNLVHGSDALESAEKEIKHWFGGEGEVVEYKHHSTAWIYE</sequence>
<keyword evidence="5 9" id="KW-0418">Kinase</keyword>
<feature type="domain" description="Nucleoside diphosphate kinase-like" evidence="10">
    <location>
        <begin position="5"/>
        <end position="142"/>
    </location>
</feature>
<dbReference type="EMBL" id="HBII01011119">
    <property type="protein sequence ID" value="CAE0345879.1"/>
    <property type="molecule type" value="Transcribed_RNA"/>
</dbReference>
<dbReference type="EC" id="2.7.4.6" evidence="9"/>
<comment type="catalytic activity">
    <reaction evidence="9">
        <text>a 2'-deoxyribonucleoside 5'-diphosphate + ATP = a 2'-deoxyribonucleoside 5'-triphosphate + ADP</text>
        <dbReference type="Rhea" id="RHEA:44640"/>
        <dbReference type="ChEBI" id="CHEBI:30616"/>
        <dbReference type="ChEBI" id="CHEBI:61560"/>
        <dbReference type="ChEBI" id="CHEBI:73316"/>
        <dbReference type="ChEBI" id="CHEBI:456216"/>
        <dbReference type="EC" id="2.7.4.6"/>
    </reaction>
</comment>
<dbReference type="InterPro" id="IPR034907">
    <property type="entry name" value="NDK-like_dom"/>
</dbReference>
<keyword evidence="4 9" id="KW-0547">Nucleotide-binding</keyword>
<dbReference type="GO" id="GO:0004550">
    <property type="term" value="F:nucleoside diphosphate kinase activity"/>
    <property type="evidence" value="ECO:0007669"/>
    <property type="project" value="UniProtKB-EC"/>
</dbReference>
<feature type="binding site" evidence="7">
    <location>
        <position position="89"/>
    </location>
    <ligand>
        <name>ATP</name>
        <dbReference type="ChEBI" id="CHEBI:30616"/>
    </ligand>
</feature>
<evidence type="ECO:0000313" key="11">
    <source>
        <dbReference type="EMBL" id="CAE0345879.1"/>
    </source>
</evidence>
<dbReference type="GO" id="GO:0006183">
    <property type="term" value="P:GTP biosynthetic process"/>
    <property type="evidence" value="ECO:0007669"/>
    <property type="project" value="InterPro"/>
</dbReference>
<dbReference type="SUPFAM" id="SSF54919">
    <property type="entry name" value="Nucleoside diphosphate kinase, NDK"/>
    <property type="match status" value="1"/>
</dbReference>
<dbReference type="AlphaFoldDB" id="A0A7S3J6J9"/>
<reference evidence="11" key="1">
    <citation type="submission" date="2021-01" db="EMBL/GenBank/DDBJ databases">
        <authorList>
            <person name="Corre E."/>
            <person name="Pelletier E."/>
            <person name="Niang G."/>
            <person name="Scheremetjew M."/>
            <person name="Finn R."/>
            <person name="Kale V."/>
            <person name="Holt S."/>
            <person name="Cochrane G."/>
            <person name="Meng A."/>
            <person name="Brown T."/>
            <person name="Cohen L."/>
        </authorList>
    </citation>
    <scope>NUCLEOTIDE SEQUENCE</scope>
    <source>
        <strain evidence="11">FSP1.4</strain>
    </source>
</reference>
<dbReference type="HAMAP" id="MF_00451">
    <property type="entry name" value="NDP_kinase"/>
    <property type="match status" value="1"/>
</dbReference>
<dbReference type="FunFam" id="3.30.70.141:FF:000002">
    <property type="entry name" value="Nucleoside diphosphate kinase"/>
    <property type="match status" value="1"/>
</dbReference>
<proteinExistence type="inferred from homology"/>
<evidence type="ECO:0000256" key="1">
    <source>
        <dbReference type="ARBA" id="ARBA00001946"/>
    </source>
</evidence>
<protein>
    <recommendedName>
        <fullName evidence="9">Nucleoside diphosphate kinase</fullName>
        <ecNumber evidence="9">2.7.4.6</ecNumber>
    </recommendedName>
</protein>